<proteinExistence type="predicted"/>
<reference evidence="1" key="1">
    <citation type="submission" date="2024-09" db="EMBL/GenBank/DDBJ databases">
        <title>Black Yeasts Isolated from many extreme environments.</title>
        <authorList>
            <person name="Coleine C."/>
            <person name="Stajich J.E."/>
            <person name="Selbmann L."/>
        </authorList>
    </citation>
    <scope>NUCLEOTIDE SEQUENCE</scope>
    <source>
        <strain evidence="1">CCFEE 5737</strain>
    </source>
</reference>
<keyword evidence="2" id="KW-1185">Reference proteome</keyword>
<accession>A0ACC3DJ48</accession>
<comment type="caution">
    <text evidence="1">The sequence shown here is derived from an EMBL/GenBank/DDBJ whole genome shotgun (WGS) entry which is preliminary data.</text>
</comment>
<feature type="non-terminal residue" evidence="1">
    <location>
        <position position="370"/>
    </location>
</feature>
<name>A0ACC3DJ48_9PEZI</name>
<gene>
    <name evidence="1" type="ORF">LTS18_012443</name>
</gene>
<organism evidence="1 2">
    <name type="scientific">Coniosporium uncinatum</name>
    <dbReference type="NCBI Taxonomy" id="93489"/>
    <lineage>
        <taxon>Eukaryota</taxon>
        <taxon>Fungi</taxon>
        <taxon>Dikarya</taxon>
        <taxon>Ascomycota</taxon>
        <taxon>Pezizomycotina</taxon>
        <taxon>Dothideomycetes</taxon>
        <taxon>Dothideomycetes incertae sedis</taxon>
        <taxon>Coniosporium</taxon>
    </lineage>
</organism>
<dbReference type="EMBL" id="JAWDJW010003726">
    <property type="protein sequence ID" value="KAK3076648.1"/>
    <property type="molecule type" value="Genomic_DNA"/>
</dbReference>
<evidence type="ECO:0000313" key="1">
    <source>
        <dbReference type="EMBL" id="KAK3076648.1"/>
    </source>
</evidence>
<dbReference type="Proteomes" id="UP001186974">
    <property type="component" value="Unassembled WGS sequence"/>
</dbReference>
<sequence>MAPKGSKRTRDESPPKDVPPVDAPPDADADPADSRSAAQRPASKRLRTRSANKEKDGQAEKAKDSGKQSRATKTIGAKEPKAAKDPLQNNTSTNLSASIQNDPVQCPAFPREPPHHKKTLNDLTIPEMKAWGADNGIKPLKETSGKAKKEHWLAAAVQEYETIRQDLIDHAQGAEIDLRENPSSLSPLEIRHRINEHYGFLLGGAKKGVEKEKAPAKKPPGDKEVTELAKSAAQKQAAETKKKASQKEGAEDNNEPQARRMSEAELNSWLKKRGLTPPENATHCDKLRLFIDALILEFNERCTETHAPIIFATNDAEDFVLPERDEGFRQQIENAQTVQGLPHAEDEVFDIVNVQGDGNCLLRAFAAAWH</sequence>
<evidence type="ECO:0000313" key="2">
    <source>
        <dbReference type="Proteomes" id="UP001186974"/>
    </source>
</evidence>
<protein>
    <submittedName>
        <fullName evidence="1">Uncharacterized protein</fullName>
    </submittedName>
</protein>